<evidence type="ECO:0000256" key="5">
    <source>
        <dbReference type="ARBA" id="ARBA00023098"/>
    </source>
</evidence>
<dbReference type="Gene3D" id="3.60.60.20">
    <property type="match status" value="2"/>
</dbReference>
<evidence type="ECO:0000256" key="1">
    <source>
        <dbReference type="ARBA" id="ARBA00007835"/>
    </source>
</evidence>
<comment type="similarity">
    <text evidence="1 7">Belongs to the phospholipase B-like family.</text>
</comment>
<keyword evidence="6" id="KW-0325">Glycoprotein</keyword>
<accession>A0A1B0D2L1</accession>
<dbReference type="GO" id="GO:0009395">
    <property type="term" value="P:phospholipid catabolic process"/>
    <property type="evidence" value="ECO:0007669"/>
    <property type="project" value="TreeGrafter"/>
</dbReference>
<dbReference type="EMBL" id="AJVK01022929">
    <property type="status" value="NOT_ANNOTATED_CDS"/>
    <property type="molecule type" value="Genomic_DNA"/>
</dbReference>
<evidence type="ECO:0000256" key="3">
    <source>
        <dbReference type="ARBA" id="ARBA00022801"/>
    </source>
</evidence>
<dbReference type="PANTHER" id="PTHR12370">
    <property type="entry name" value="PHOSPHOLIPASE B-RELATED"/>
    <property type="match status" value="1"/>
</dbReference>
<keyword evidence="9" id="KW-1185">Reference proteome</keyword>
<evidence type="ECO:0000256" key="4">
    <source>
        <dbReference type="ARBA" id="ARBA00022963"/>
    </source>
</evidence>
<dbReference type="InterPro" id="IPR043042">
    <property type="entry name" value="PLipase_B-like_dom3"/>
</dbReference>
<evidence type="ECO:0000256" key="2">
    <source>
        <dbReference type="ARBA" id="ARBA00022729"/>
    </source>
</evidence>
<dbReference type="InterPro" id="IPR007000">
    <property type="entry name" value="PLipase_B-like"/>
</dbReference>
<dbReference type="PANTHER" id="PTHR12370:SF3">
    <property type="entry name" value="PHOSPHOLIPASE B-LIKE 2-RELATED"/>
    <property type="match status" value="1"/>
</dbReference>
<dbReference type="GO" id="GO:0004620">
    <property type="term" value="F:phospholipase activity"/>
    <property type="evidence" value="ECO:0007669"/>
    <property type="project" value="InterPro"/>
</dbReference>
<dbReference type="EC" id="3.1.1.-" evidence="7"/>
<dbReference type="Gene3D" id="3.60.60.30">
    <property type="match status" value="1"/>
</dbReference>
<evidence type="ECO:0000256" key="6">
    <source>
        <dbReference type="ARBA" id="ARBA00023180"/>
    </source>
</evidence>
<dbReference type="Pfam" id="PF04916">
    <property type="entry name" value="Phospholip_B"/>
    <property type="match status" value="3"/>
</dbReference>
<dbReference type="AlphaFoldDB" id="A0A1B0D2L1"/>
<dbReference type="Proteomes" id="UP000092462">
    <property type="component" value="Unassembled WGS sequence"/>
</dbReference>
<keyword evidence="3 7" id="KW-0378">Hydrolase</keyword>
<proteinExistence type="inferred from homology"/>
<evidence type="ECO:0000256" key="7">
    <source>
        <dbReference type="RuleBase" id="RU364138"/>
    </source>
</evidence>
<evidence type="ECO:0000313" key="8">
    <source>
        <dbReference type="EnsemblMetazoa" id="PPAI001584-PA"/>
    </source>
</evidence>
<name>A0A1B0D2L1_PHLPP</name>
<sequence>MEHPGCEICLGAPEPSGYPGVLASTDDFYKISGRHGHLIVAGVGIVNKNPDLWHQLDLRNNVILSARAMAANRLAYNGRSWSRVMAKDPGTGSKQWLISDRKILRHLITTRKAAEFTEKSSVPPVLETQTVKMSTYQPFEESSQESVQIKSDFETRGLIWLVDQLPGRLYAEDVTESLYKYGTIFCNGIPYFNATVELSHVQEKNDKNIPRNFTDLDDIGLFLGQRASRGDLHEDNPKAYGNIDLKLYSETNSGEMEFHAISGPISLPIKEYTFNAFTTTSDDSNSSLKSSNLVKHAEPFRWSDSNLAEKHVGHPDSWNFDKMSPKWAWQPTFDGTFCATVYWTKMSGYRVEFWGQQNDLDSIPLGVARICYKDTIFENGWSQIEIETNPVYSDRIQATGAGILEGALTWKSIYYQWTKYDDDLRHNQCSVLEG</sequence>
<organism evidence="8 9">
    <name type="scientific">Phlebotomus papatasi</name>
    <name type="common">Sandfly</name>
    <dbReference type="NCBI Taxonomy" id="29031"/>
    <lineage>
        <taxon>Eukaryota</taxon>
        <taxon>Metazoa</taxon>
        <taxon>Ecdysozoa</taxon>
        <taxon>Arthropoda</taxon>
        <taxon>Hexapoda</taxon>
        <taxon>Insecta</taxon>
        <taxon>Pterygota</taxon>
        <taxon>Neoptera</taxon>
        <taxon>Endopterygota</taxon>
        <taxon>Diptera</taxon>
        <taxon>Nematocera</taxon>
        <taxon>Psychodoidea</taxon>
        <taxon>Psychodidae</taxon>
        <taxon>Phlebotomus</taxon>
        <taxon>Phlebotomus</taxon>
    </lineage>
</organism>
<reference evidence="8" key="1">
    <citation type="submission" date="2022-08" db="UniProtKB">
        <authorList>
            <consortium name="EnsemblMetazoa"/>
        </authorList>
    </citation>
    <scope>IDENTIFICATION</scope>
    <source>
        <strain evidence="8">Israel</strain>
    </source>
</reference>
<dbReference type="EnsemblMetazoa" id="PPAI001584-RA">
    <property type="protein sequence ID" value="PPAI001584-PA"/>
    <property type="gene ID" value="PPAI001584"/>
</dbReference>
<keyword evidence="5 7" id="KW-0443">Lipid metabolism</keyword>
<comment type="function">
    <text evidence="7">Putative phospholipase.</text>
</comment>
<keyword evidence="4 7" id="KW-0442">Lipid degradation</keyword>
<protein>
    <recommendedName>
        <fullName evidence="7">Phospholipase B-like</fullName>
        <ecNumber evidence="7">3.1.1.-</ecNumber>
    </recommendedName>
</protein>
<dbReference type="GO" id="GO:0005576">
    <property type="term" value="C:extracellular region"/>
    <property type="evidence" value="ECO:0007669"/>
    <property type="project" value="TreeGrafter"/>
</dbReference>
<dbReference type="VEuPathDB" id="VectorBase:PPAI001584"/>
<keyword evidence="2" id="KW-0732">Signal</keyword>
<dbReference type="VEuPathDB" id="VectorBase:PPAPM1_006373"/>
<evidence type="ECO:0000313" key="9">
    <source>
        <dbReference type="Proteomes" id="UP000092462"/>
    </source>
</evidence>